<dbReference type="AlphaFoldDB" id="A0A3E1ND21"/>
<evidence type="ECO:0000313" key="1">
    <source>
        <dbReference type="EMBL" id="RFM25714.1"/>
    </source>
</evidence>
<protein>
    <submittedName>
        <fullName evidence="1">Uncharacterized protein</fullName>
    </submittedName>
</protein>
<reference evidence="1 2" key="1">
    <citation type="submission" date="2018-08" db="EMBL/GenBank/DDBJ databases">
        <title>Chitinophagaceae sp. K23C18032701, a novel bacterium isolated from forest soil.</title>
        <authorList>
            <person name="Wang C."/>
        </authorList>
    </citation>
    <scope>NUCLEOTIDE SEQUENCE [LARGE SCALE GENOMIC DNA]</scope>
    <source>
        <strain evidence="1 2">K23C18032701</strain>
    </source>
</reference>
<name>A0A3E1ND21_9BACT</name>
<sequence length="92" mass="10049">MGVDIVLKSIALPVAGNNSVYEFTGSSSLREIGLAEKFYFQAPDKFAVMLSSFGFHTSLKPTQQPHQRALAAYLCRSIELGRLVEPSAMAIK</sequence>
<proteinExistence type="predicted"/>
<dbReference type="EMBL" id="QTJU01000016">
    <property type="protein sequence ID" value="RFM25714.1"/>
    <property type="molecule type" value="Genomic_DNA"/>
</dbReference>
<accession>A0A3E1ND21</accession>
<dbReference type="Proteomes" id="UP000261284">
    <property type="component" value="Unassembled WGS sequence"/>
</dbReference>
<evidence type="ECO:0000313" key="2">
    <source>
        <dbReference type="Proteomes" id="UP000261284"/>
    </source>
</evidence>
<comment type="caution">
    <text evidence="1">The sequence shown here is derived from an EMBL/GenBank/DDBJ whole genome shotgun (WGS) entry which is preliminary data.</text>
</comment>
<keyword evidence="2" id="KW-1185">Reference proteome</keyword>
<gene>
    <name evidence="1" type="ORF">DXN05_23680</name>
</gene>
<organism evidence="1 2">
    <name type="scientific">Deminuibacter soli</name>
    <dbReference type="NCBI Taxonomy" id="2291815"/>
    <lineage>
        <taxon>Bacteria</taxon>
        <taxon>Pseudomonadati</taxon>
        <taxon>Bacteroidota</taxon>
        <taxon>Chitinophagia</taxon>
        <taxon>Chitinophagales</taxon>
        <taxon>Chitinophagaceae</taxon>
        <taxon>Deminuibacter</taxon>
    </lineage>
</organism>